<dbReference type="Proteomes" id="UP001056120">
    <property type="component" value="Linkage Group LG27"/>
</dbReference>
<reference evidence="1 2" key="2">
    <citation type="journal article" date="2022" name="Mol. Ecol. Resour.">
        <title>The genomes of chicory, endive, great burdock and yacon provide insights into Asteraceae paleo-polyploidization history and plant inulin production.</title>
        <authorList>
            <person name="Fan W."/>
            <person name="Wang S."/>
            <person name="Wang H."/>
            <person name="Wang A."/>
            <person name="Jiang F."/>
            <person name="Liu H."/>
            <person name="Zhao H."/>
            <person name="Xu D."/>
            <person name="Zhang Y."/>
        </authorList>
    </citation>
    <scope>NUCLEOTIDE SEQUENCE [LARGE SCALE GENOMIC DNA]</scope>
    <source>
        <strain evidence="2">cv. Yunnan</strain>
        <tissue evidence="1">Leaves</tissue>
    </source>
</reference>
<evidence type="ECO:0000313" key="2">
    <source>
        <dbReference type="Proteomes" id="UP001056120"/>
    </source>
</evidence>
<dbReference type="EMBL" id="CM042044">
    <property type="protein sequence ID" value="KAI3687542.1"/>
    <property type="molecule type" value="Genomic_DNA"/>
</dbReference>
<organism evidence="1 2">
    <name type="scientific">Smallanthus sonchifolius</name>
    <dbReference type="NCBI Taxonomy" id="185202"/>
    <lineage>
        <taxon>Eukaryota</taxon>
        <taxon>Viridiplantae</taxon>
        <taxon>Streptophyta</taxon>
        <taxon>Embryophyta</taxon>
        <taxon>Tracheophyta</taxon>
        <taxon>Spermatophyta</taxon>
        <taxon>Magnoliopsida</taxon>
        <taxon>eudicotyledons</taxon>
        <taxon>Gunneridae</taxon>
        <taxon>Pentapetalae</taxon>
        <taxon>asterids</taxon>
        <taxon>campanulids</taxon>
        <taxon>Asterales</taxon>
        <taxon>Asteraceae</taxon>
        <taxon>Asteroideae</taxon>
        <taxon>Heliantheae alliance</taxon>
        <taxon>Millerieae</taxon>
        <taxon>Smallanthus</taxon>
    </lineage>
</organism>
<accession>A0ACB8YPW0</accession>
<evidence type="ECO:0000313" key="1">
    <source>
        <dbReference type="EMBL" id="KAI3687542.1"/>
    </source>
</evidence>
<protein>
    <submittedName>
        <fullName evidence="1">Uncharacterized protein</fullName>
    </submittedName>
</protein>
<name>A0ACB8YPW0_9ASTR</name>
<gene>
    <name evidence="1" type="ORF">L1987_81239</name>
</gene>
<proteinExistence type="predicted"/>
<keyword evidence="2" id="KW-1185">Reference proteome</keyword>
<reference evidence="2" key="1">
    <citation type="journal article" date="2022" name="Mol. Ecol. Resour.">
        <title>The genomes of chicory, endive, great burdock and yacon provide insights into Asteraceae palaeo-polyploidization history and plant inulin production.</title>
        <authorList>
            <person name="Fan W."/>
            <person name="Wang S."/>
            <person name="Wang H."/>
            <person name="Wang A."/>
            <person name="Jiang F."/>
            <person name="Liu H."/>
            <person name="Zhao H."/>
            <person name="Xu D."/>
            <person name="Zhang Y."/>
        </authorList>
    </citation>
    <scope>NUCLEOTIDE SEQUENCE [LARGE SCALE GENOMIC DNA]</scope>
    <source>
        <strain evidence="2">cv. Yunnan</strain>
    </source>
</reference>
<comment type="caution">
    <text evidence="1">The sequence shown here is derived from an EMBL/GenBank/DDBJ whole genome shotgun (WGS) entry which is preliminary data.</text>
</comment>
<sequence>MVQITKRNCLRMSRVPIKFAKLTGAHHSLRYNMMISGGPVLDIVTRIENSGNFKSIKLVHITQRICLLPSSRVVFSLQADSTLGFLSLHSKVDMDDQNPGGSNQQEDDDYGFLNDESPVHNLFFSHDPPAIDDLFPDEHQNHDDLFDGLNLPNAQHGNFEEGIQALIVDDEDNFVDGFFEPVLPIPELPHPRFGDNHLAGARLPILPPPEVPQLPPAVIPSPRAFASITFFRGAVHQLRAAALDGNPVAADVITSSLEPISNAFEMLSQKLTTRRRYPESLNQLSDFFGLSSNQVRQHANISRGVLRTRYRGYGYARWPQQGDAITMPLVILYTGGFHVLAYCMRDVSFAQFEHMLGALCSTHVGQFVIRFAREREYIELNSVDAWAQCLNDYTELGMRRLELFVTSQV</sequence>